<name>A0A2H9T400_9ZZZZ</name>
<comment type="caution">
    <text evidence="2">The sequence shown here is derived from an EMBL/GenBank/DDBJ whole genome shotgun (WGS) entry which is preliminary data.</text>
</comment>
<organism evidence="2">
    <name type="scientific">invertebrate metagenome</name>
    <dbReference type="NCBI Taxonomy" id="1711999"/>
    <lineage>
        <taxon>unclassified sequences</taxon>
        <taxon>metagenomes</taxon>
        <taxon>organismal metagenomes</taxon>
    </lineage>
</organism>
<dbReference type="CDD" id="cd04182">
    <property type="entry name" value="GT_2_like_f"/>
    <property type="match status" value="1"/>
</dbReference>
<dbReference type="Gene3D" id="3.90.550.10">
    <property type="entry name" value="Spore Coat Polysaccharide Biosynthesis Protein SpsA, Chain A"/>
    <property type="match status" value="1"/>
</dbReference>
<gene>
    <name evidence="2" type="primary">mocA</name>
    <name evidence="2" type="ORF">CI610_03116</name>
</gene>
<dbReference type="Pfam" id="PF12804">
    <property type="entry name" value="NTP_transf_3"/>
    <property type="match status" value="1"/>
</dbReference>
<dbReference type="PANTHER" id="PTHR43777:SF1">
    <property type="entry name" value="MOLYBDENUM COFACTOR CYTIDYLYLTRANSFERASE"/>
    <property type="match status" value="1"/>
</dbReference>
<dbReference type="GO" id="GO:0061602">
    <property type="term" value="F:molybdenum cofactor cytidylyltransferase activity"/>
    <property type="evidence" value="ECO:0007669"/>
    <property type="project" value="UniProtKB-EC"/>
</dbReference>
<reference evidence="2" key="1">
    <citation type="journal article" date="2017" name="Appl. Environ. Microbiol.">
        <title>Molecular characterization of an Endozoicomonas-like organism causing infection in king scallop Pecten maximus L.</title>
        <authorList>
            <person name="Cano I."/>
            <person name="van Aerle R."/>
            <person name="Ross S."/>
            <person name="Verner-Jeffreys D.W."/>
            <person name="Paley R.K."/>
            <person name="Rimmer G."/>
            <person name="Ryder D."/>
            <person name="Hooper P."/>
            <person name="Stone D."/>
            <person name="Feist S.W."/>
        </authorList>
    </citation>
    <scope>NUCLEOTIDE SEQUENCE</scope>
</reference>
<dbReference type="InterPro" id="IPR025877">
    <property type="entry name" value="MobA-like_NTP_Trfase"/>
</dbReference>
<keyword evidence="2" id="KW-0548">Nucleotidyltransferase</keyword>
<evidence type="ECO:0000313" key="2">
    <source>
        <dbReference type="EMBL" id="PJE77953.1"/>
    </source>
</evidence>
<dbReference type="InterPro" id="IPR029044">
    <property type="entry name" value="Nucleotide-diphossugar_trans"/>
</dbReference>
<proteinExistence type="predicted"/>
<sequence>MALTQVGAENRDCCNDKKTMIHRFSFISELILTTAIMLCRSDVISRQLKIFIHKESIHKRKTSYLLKKREKMAPDIPIDHQKIQSVDCMIMAAGLSSRMGQWKMMLPFFPMVLPHQPTETILDISIKNALKFCRRVILVTGYRGSELAYRYRTNPRVIIVHNSDYQKGLFSSIKKGLSAIKTEHLFITHGDMPFISYDVFSALWQHKQTCTLFPIYDPIGQQSSSHTRSSGHPVLIHCQIFSTIMSADDSIGMKKTLCAHPYKILNVHSNSIYKDIDTPKDYHSLIL</sequence>
<evidence type="ECO:0000259" key="1">
    <source>
        <dbReference type="Pfam" id="PF12804"/>
    </source>
</evidence>
<keyword evidence="2" id="KW-0808">Transferase</keyword>
<dbReference type="EMBL" id="NSIT01000314">
    <property type="protein sequence ID" value="PJE77953.1"/>
    <property type="molecule type" value="Genomic_DNA"/>
</dbReference>
<protein>
    <submittedName>
        <fullName evidence="2">Molybdenum cofactor cytidylyltransferase</fullName>
        <ecNumber evidence="2">2.7.7.76</ecNumber>
    </submittedName>
</protein>
<dbReference type="PANTHER" id="PTHR43777">
    <property type="entry name" value="MOLYBDENUM COFACTOR CYTIDYLYLTRANSFERASE"/>
    <property type="match status" value="1"/>
</dbReference>
<feature type="domain" description="MobA-like NTP transferase" evidence="1">
    <location>
        <begin position="88"/>
        <end position="256"/>
    </location>
</feature>
<dbReference type="EC" id="2.7.7.76" evidence="2"/>
<dbReference type="AlphaFoldDB" id="A0A2H9T400"/>
<accession>A0A2H9T400</accession>
<dbReference type="SUPFAM" id="SSF53448">
    <property type="entry name" value="Nucleotide-diphospho-sugar transferases"/>
    <property type="match status" value="1"/>
</dbReference>